<keyword evidence="10" id="KW-1185">Reference proteome</keyword>
<evidence type="ECO:0000256" key="4">
    <source>
        <dbReference type="ARBA" id="ARBA00022722"/>
    </source>
</evidence>
<dbReference type="InterPro" id="IPR045249">
    <property type="entry name" value="HARBI1-like"/>
</dbReference>
<dbReference type="EMBL" id="JAJSOF020000036">
    <property type="protein sequence ID" value="KAJ4429054.1"/>
    <property type="molecule type" value="Genomic_DNA"/>
</dbReference>
<evidence type="ECO:0000313" key="9">
    <source>
        <dbReference type="EMBL" id="KAJ4429054.1"/>
    </source>
</evidence>
<feature type="domain" description="DDE Tnp4" evidence="8">
    <location>
        <begin position="134"/>
        <end position="199"/>
    </location>
</feature>
<keyword evidence="7" id="KW-0539">Nucleus</keyword>
<protein>
    <recommendedName>
        <fullName evidence="8">DDE Tnp4 domain-containing protein</fullName>
    </recommendedName>
</protein>
<evidence type="ECO:0000259" key="8">
    <source>
        <dbReference type="Pfam" id="PF13359"/>
    </source>
</evidence>
<dbReference type="PANTHER" id="PTHR22930:SF85">
    <property type="entry name" value="GH03217P-RELATED"/>
    <property type="match status" value="1"/>
</dbReference>
<gene>
    <name evidence="9" type="ORF">ANN_26050</name>
</gene>
<evidence type="ECO:0000256" key="5">
    <source>
        <dbReference type="ARBA" id="ARBA00022723"/>
    </source>
</evidence>
<dbReference type="PANTHER" id="PTHR22930">
    <property type="match status" value="1"/>
</dbReference>
<dbReference type="InterPro" id="IPR027806">
    <property type="entry name" value="HARBI1_dom"/>
</dbReference>
<accession>A0ABQ8S4U9</accession>
<comment type="cofactor">
    <cofactor evidence="1">
        <name>a divalent metal cation</name>
        <dbReference type="ChEBI" id="CHEBI:60240"/>
    </cofactor>
</comment>
<evidence type="ECO:0000256" key="6">
    <source>
        <dbReference type="ARBA" id="ARBA00022801"/>
    </source>
</evidence>
<comment type="caution">
    <text evidence="9">The sequence shown here is derived from an EMBL/GenBank/DDBJ whole genome shotgun (WGS) entry which is preliminary data.</text>
</comment>
<comment type="similarity">
    <text evidence="3">Belongs to the HARBI1 family.</text>
</comment>
<sequence>MARFSFSYGTLATRHRAFETWPTDDIATSSMHRVIRRVAIYLSNLSPQVIKWPTQNEKTVLIFLWYIGHQTSSFRDVADRFDIAISSMHRVIRRVAIYLSNLSPQVIKWPTQNEKAISAEHFRNNGFSNIIRVIDGCHIKIDKPEHDADSYINRKGFYSIQMQAVVDHIMKFKDVLLGYPGSVHDSRVYRTSPLGQNLEESVANIIY</sequence>
<evidence type="ECO:0000313" key="10">
    <source>
        <dbReference type="Proteomes" id="UP001148838"/>
    </source>
</evidence>
<keyword evidence="5" id="KW-0479">Metal-binding</keyword>
<name>A0ABQ8S4U9_PERAM</name>
<reference evidence="9 10" key="1">
    <citation type="journal article" date="2022" name="Allergy">
        <title>Genome assembly and annotation of Periplaneta americana reveal a comprehensive cockroach allergen profile.</title>
        <authorList>
            <person name="Wang L."/>
            <person name="Xiong Q."/>
            <person name="Saelim N."/>
            <person name="Wang L."/>
            <person name="Nong W."/>
            <person name="Wan A.T."/>
            <person name="Shi M."/>
            <person name="Liu X."/>
            <person name="Cao Q."/>
            <person name="Hui J.H.L."/>
            <person name="Sookrung N."/>
            <person name="Leung T.F."/>
            <person name="Tungtrongchitr A."/>
            <person name="Tsui S.K.W."/>
        </authorList>
    </citation>
    <scope>NUCLEOTIDE SEQUENCE [LARGE SCALE GENOMIC DNA]</scope>
    <source>
        <strain evidence="9">PWHHKU_190912</strain>
    </source>
</reference>
<evidence type="ECO:0000256" key="7">
    <source>
        <dbReference type="ARBA" id="ARBA00023242"/>
    </source>
</evidence>
<comment type="subcellular location">
    <subcellularLocation>
        <location evidence="2">Nucleus</location>
    </subcellularLocation>
</comment>
<dbReference type="Pfam" id="PF13359">
    <property type="entry name" value="DDE_Tnp_4"/>
    <property type="match status" value="1"/>
</dbReference>
<evidence type="ECO:0000256" key="2">
    <source>
        <dbReference type="ARBA" id="ARBA00004123"/>
    </source>
</evidence>
<proteinExistence type="inferred from homology"/>
<evidence type="ECO:0000256" key="3">
    <source>
        <dbReference type="ARBA" id="ARBA00006958"/>
    </source>
</evidence>
<dbReference type="Proteomes" id="UP001148838">
    <property type="component" value="Unassembled WGS sequence"/>
</dbReference>
<keyword evidence="4" id="KW-0540">Nuclease</keyword>
<keyword evidence="6" id="KW-0378">Hydrolase</keyword>
<organism evidence="9 10">
    <name type="scientific">Periplaneta americana</name>
    <name type="common">American cockroach</name>
    <name type="synonym">Blatta americana</name>
    <dbReference type="NCBI Taxonomy" id="6978"/>
    <lineage>
        <taxon>Eukaryota</taxon>
        <taxon>Metazoa</taxon>
        <taxon>Ecdysozoa</taxon>
        <taxon>Arthropoda</taxon>
        <taxon>Hexapoda</taxon>
        <taxon>Insecta</taxon>
        <taxon>Pterygota</taxon>
        <taxon>Neoptera</taxon>
        <taxon>Polyneoptera</taxon>
        <taxon>Dictyoptera</taxon>
        <taxon>Blattodea</taxon>
        <taxon>Blattoidea</taxon>
        <taxon>Blattidae</taxon>
        <taxon>Blattinae</taxon>
        <taxon>Periplaneta</taxon>
    </lineage>
</organism>
<evidence type="ECO:0000256" key="1">
    <source>
        <dbReference type="ARBA" id="ARBA00001968"/>
    </source>
</evidence>